<dbReference type="KEGG" id="serj:SGUI_0803"/>
<organism evidence="3 4">
    <name type="scientific">Serinicoccus hydrothermalis</name>
    <dbReference type="NCBI Taxonomy" id="1758689"/>
    <lineage>
        <taxon>Bacteria</taxon>
        <taxon>Bacillati</taxon>
        <taxon>Actinomycetota</taxon>
        <taxon>Actinomycetes</taxon>
        <taxon>Micrococcales</taxon>
        <taxon>Ornithinimicrobiaceae</taxon>
        <taxon>Serinicoccus</taxon>
    </lineage>
</organism>
<evidence type="ECO:0000259" key="2">
    <source>
        <dbReference type="Pfam" id="PF02371"/>
    </source>
</evidence>
<evidence type="ECO:0000313" key="4">
    <source>
        <dbReference type="Proteomes" id="UP000092482"/>
    </source>
</evidence>
<feature type="domain" description="Transposase IS110-like N-terminal" evidence="1">
    <location>
        <begin position="9"/>
        <end position="148"/>
    </location>
</feature>
<dbReference type="GO" id="GO:0004803">
    <property type="term" value="F:transposase activity"/>
    <property type="evidence" value="ECO:0007669"/>
    <property type="project" value="InterPro"/>
</dbReference>
<dbReference type="Proteomes" id="UP000092482">
    <property type="component" value="Chromosome"/>
</dbReference>
<dbReference type="InterPro" id="IPR002525">
    <property type="entry name" value="Transp_IS110-like_N"/>
</dbReference>
<feature type="domain" description="Transposase IS116/IS110/IS902 C-terminal" evidence="2">
    <location>
        <begin position="230"/>
        <end position="310"/>
    </location>
</feature>
<dbReference type="Pfam" id="PF02371">
    <property type="entry name" value="Transposase_20"/>
    <property type="match status" value="1"/>
</dbReference>
<dbReference type="GO" id="GO:0003677">
    <property type="term" value="F:DNA binding"/>
    <property type="evidence" value="ECO:0007669"/>
    <property type="project" value="InterPro"/>
</dbReference>
<sequence>MVTSTVIGGVDTHADTHTLAALDAQGRLLGTRSVPATAAGNRRALGWLSSHGQVDRVGVEGTGSYGAQLARYLTAQDVDVVEVDRADRKQRRQRGKSDPLDAEAAARAVLARTATTTPKTRTGPVESLRALKATKRAAMKAMVAARSALVQLVITAPHPVRGQLHGLSGTTRVQACARLRPDRDRLHEPEQAVKLALRRTARRCLVLAEEIAEADADLDALVKHTAPGLLDHFGVGPDTASQLLITAGDNPDRIRSEASFAALCGVSPLPASSGRTDRHRLNRGGDRHANEALWRIIMVRLGHDDRTKAYRARRSEQNLSKPEIIRCLKRYLIRELLPTIRAELAHDTAPPQAPSTLDPAA</sequence>
<dbReference type="RefSeq" id="WP_066636645.1">
    <property type="nucleotide sequence ID" value="NZ_CP014989.1"/>
</dbReference>
<dbReference type="STRING" id="1758689.SGUI_0803"/>
<dbReference type="NCBIfam" id="NF033542">
    <property type="entry name" value="transpos_IS110"/>
    <property type="match status" value="1"/>
</dbReference>
<dbReference type="InterPro" id="IPR003346">
    <property type="entry name" value="Transposase_20"/>
</dbReference>
<accession>A0A1B1N9V0</accession>
<evidence type="ECO:0000313" key="3">
    <source>
        <dbReference type="EMBL" id="ANS78199.1"/>
    </source>
</evidence>
<dbReference type="OrthoDB" id="4337860at2"/>
<dbReference type="PANTHER" id="PTHR33055">
    <property type="entry name" value="TRANSPOSASE FOR INSERTION SEQUENCE ELEMENT IS1111A"/>
    <property type="match status" value="1"/>
</dbReference>
<dbReference type="InterPro" id="IPR047650">
    <property type="entry name" value="Transpos_IS110"/>
</dbReference>
<proteinExistence type="predicted"/>
<keyword evidence="4" id="KW-1185">Reference proteome</keyword>
<reference evidence="3 4" key="1">
    <citation type="submission" date="2016-03" db="EMBL/GenBank/DDBJ databases">
        <title>Shallow-sea hydrothermal system.</title>
        <authorList>
            <person name="Tang K."/>
        </authorList>
    </citation>
    <scope>NUCLEOTIDE SEQUENCE [LARGE SCALE GENOMIC DNA]</scope>
    <source>
        <strain evidence="3 4">JLT9</strain>
    </source>
</reference>
<dbReference type="PATRIC" id="fig|1758689.4.peg.834"/>
<name>A0A1B1N9V0_9MICO</name>
<dbReference type="AlphaFoldDB" id="A0A1B1N9V0"/>
<gene>
    <name evidence="3" type="ORF">SGUI_0803</name>
</gene>
<dbReference type="PANTHER" id="PTHR33055:SF16">
    <property type="entry name" value="TRANSPOSASE FOR INSERTION SEQUENCE ELEMENT IS1547"/>
    <property type="match status" value="1"/>
</dbReference>
<evidence type="ECO:0000259" key="1">
    <source>
        <dbReference type="Pfam" id="PF01548"/>
    </source>
</evidence>
<dbReference type="GO" id="GO:0006313">
    <property type="term" value="P:DNA transposition"/>
    <property type="evidence" value="ECO:0007669"/>
    <property type="project" value="InterPro"/>
</dbReference>
<dbReference type="Pfam" id="PF01548">
    <property type="entry name" value="DEDD_Tnp_IS110"/>
    <property type="match status" value="1"/>
</dbReference>
<protein>
    <submittedName>
        <fullName evidence="3">Mobile element protein</fullName>
    </submittedName>
</protein>
<dbReference type="EMBL" id="CP014989">
    <property type="protein sequence ID" value="ANS78199.1"/>
    <property type="molecule type" value="Genomic_DNA"/>
</dbReference>